<name>A0A8T8I3V0_9PSEU</name>
<dbReference type="Proteomes" id="UP000671828">
    <property type="component" value="Chromosome"/>
</dbReference>
<evidence type="ECO:0000256" key="1">
    <source>
        <dbReference type="SAM" id="MobiDB-lite"/>
    </source>
</evidence>
<reference evidence="2" key="1">
    <citation type="submission" date="2021-04" db="EMBL/GenBank/DDBJ databases">
        <title>Saccharothrix algeriensis WGS.</title>
        <authorList>
            <person name="Stuskova K."/>
            <person name="Hakalova E."/>
            <person name="Tebbal A.B."/>
            <person name="Eichmeier A."/>
        </authorList>
    </citation>
    <scope>NUCLEOTIDE SEQUENCE</scope>
    <source>
        <strain evidence="2">NRRL B-24137</strain>
    </source>
</reference>
<feature type="non-terminal residue" evidence="2">
    <location>
        <position position="1"/>
    </location>
</feature>
<feature type="compositionally biased region" description="Basic and acidic residues" evidence="1">
    <location>
        <begin position="36"/>
        <end position="51"/>
    </location>
</feature>
<evidence type="ECO:0000313" key="3">
    <source>
        <dbReference type="Proteomes" id="UP000671828"/>
    </source>
</evidence>
<accession>A0A8T8I3V0</accession>
<organism evidence="2 3">
    <name type="scientific">Saccharothrix algeriensis</name>
    <dbReference type="NCBI Taxonomy" id="173560"/>
    <lineage>
        <taxon>Bacteria</taxon>
        <taxon>Bacillati</taxon>
        <taxon>Actinomycetota</taxon>
        <taxon>Actinomycetes</taxon>
        <taxon>Pseudonocardiales</taxon>
        <taxon>Pseudonocardiaceae</taxon>
        <taxon>Saccharothrix</taxon>
    </lineage>
</organism>
<feature type="non-terminal residue" evidence="2">
    <location>
        <position position="60"/>
    </location>
</feature>
<proteinExistence type="predicted"/>
<feature type="region of interest" description="Disordered" evidence="1">
    <location>
        <begin position="36"/>
        <end position="60"/>
    </location>
</feature>
<protein>
    <submittedName>
        <fullName evidence="2">Uncharacterized protein</fullName>
    </submittedName>
</protein>
<dbReference type="EMBL" id="CP072788">
    <property type="protein sequence ID" value="QTR05397.1"/>
    <property type="molecule type" value="Genomic_DNA"/>
</dbReference>
<evidence type="ECO:0000313" key="2">
    <source>
        <dbReference type="EMBL" id="QTR05397.1"/>
    </source>
</evidence>
<sequence length="60" mass="6489">RNREKADQFRADNQLDAKQDALVGLDARLTELNRELGAARDRGGEQVEPGDRGQGGGEAP</sequence>
<dbReference type="AlphaFoldDB" id="A0A8T8I3V0"/>
<gene>
    <name evidence="2" type="ORF">J7S33_12665</name>
</gene>